<dbReference type="InterPro" id="IPR032675">
    <property type="entry name" value="LRR_dom_sf"/>
</dbReference>
<dbReference type="OrthoDB" id="423607at2759"/>
<name>A0A6J8CC42_MYTCO</name>
<proteinExistence type="predicted"/>
<dbReference type="Gene3D" id="3.80.10.10">
    <property type="entry name" value="Ribonuclease Inhibitor"/>
    <property type="match status" value="1"/>
</dbReference>
<dbReference type="GO" id="GO:0019005">
    <property type="term" value="C:SCF ubiquitin ligase complex"/>
    <property type="evidence" value="ECO:0007669"/>
    <property type="project" value="TreeGrafter"/>
</dbReference>
<evidence type="ECO:0000313" key="2">
    <source>
        <dbReference type="Proteomes" id="UP000507470"/>
    </source>
</evidence>
<reference evidence="1 2" key="1">
    <citation type="submission" date="2020-06" db="EMBL/GenBank/DDBJ databases">
        <authorList>
            <person name="Li R."/>
            <person name="Bekaert M."/>
        </authorList>
    </citation>
    <scope>NUCLEOTIDE SEQUENCE [LARGE SCALE GENOMIC DNA]</scope>
    <source>
        <strain evidence="2">wild</strain>
    </source>
</reference>
<evidence type="ECO:0000313" key="1">
    <source>
        <dbReference type="EMBL" id="CAC5392926.1"/>
    </source>
</evidence>
<dbReference type="EMBL" id="CACVKT020005098">
    <property type="protein sequence ID" value="CAC5392926.1"/>
    <property type="molecule type" value="Genomic_DNA"/>
</dbReference>
<sequence>MLKVICKDIFVDITSPIDVCHLSSIEKFDLTVDIDEDHGHIQISNDNLQKLFQIFSNITHLKATYLNSDTVRTLLNNCPSLEGLTLCDCPDIGQDAFNSIPLLNNMKALSIIGTYINDNVLKAIVQNTPNLEHLSVQQSVYVTDVGFSFVGVHCKKLKCLIIEKYAYSKGRNITNIGID</sequence>
<accession>A0A6J8CC42</accession>
<dbReference type="PANTHER" id="PTHR13318">
    <property type="entry name" value="PARTNER OF PAIRED, ISOFORM B-RELATED"/>
    <property type="match status" value="1"/>
</dbReference>
<evidence type="ECO:0008006" key="3">
    <source>
        <dbReference type="Google" id="ProtNLM"/>
    </source>
</evidence>
<dbReference type="SUPFAM" id="SSF52047">
    <property type="entry name" value="RNI-like"/>
    <property type="match status" value="1"/>
</dbReference>
<organism evidence="1 2">
    <name type="scientific">Mytilus coruscus</name>
    <name type="common">Sea mussel</name>
    <dbReference type="NCBI Taxonomy" id="42192"/>
    <lineage>
        <taxon>Eukaryota</taxon>
        <taxon>Metazoa</taxon>
        <taxon>Spiralia</taxon>
        <taxon>Lophotrochozoa</taxon>
        <taxon>Mollusca</taxon>
        <taxon>Bivalvia</taxon>
        <taxon>Autobranchia</taxon>
        <taxon>Pteriomorphia</taxon>
        <taxon>Mytilida</taxon>
        <taxon>Mytiloidea</taxon>
        <taxon>Mytilidae</taxon>
        <taxon>Mytilinae</taxon>
        <taxon>Mytilus</taxon>
    </lineage>
</organism>
<dbReference type="Proteomes" id="UP000507470">
    <property type="component" value="Unassembled WGS sequence"/>
</dbReference>
<gene>
    <name evidence="1" type="ORF">MCOR_27826</name>
</gene>
<dbReference type="GO" id="GO:0031146">
    <property type="term" value="P:SCF-dependent proteasomal ubiquitin-dependent protein catabolic process"/>
    <property type="evidence" value="ECO:0007669"/>
    <property type="project" value="TreeGrafter"/>
</dbReference>
<dbReference type="AlphaFoldDB" id="A0A6J8CC42"/>
<keyword evidence="2" id="KW-1185">Reference proteome</keyword>
<protein>
    <recommendedName>
        <fullName evidence="3">FBXL2_20</fullName>
    </recommendedName>
</protein>